<evidence type="ECO:0000313" key="6">
    <source>
        <dbReference type="EMBL" id="WBW72492.1"/>
    </source>
</evidence>
<organism evidence="6 7">
    <name type="scientific">Schizosaccharomyces osmophilus</name>
    <dbReference type="NCBI Taxonomy" id="2545709"/>
    <lineage>
        <taxon>Eukaryota</taxon>
        <taxon>Fungi</taxon>
        <taxon>Dikarya</taxon>
        <taxon>Ascomycota</taxon>
        <taxon>Taphrinomycotina</taxon>
        <taxon>Schizosaccharomycetes</taxon>
        <taxon>Schizosaccharomycetales</taxon>
        <taxon>Schizosaccharomycetaceae</taxon>
        <taxon>Schizosaccharomyces</taxon>
    </lineage>
</organism>
<name>A0AAE9WC40_9SCHI</name>
<dbReference type="PROSITE" id="PS50082">
    <property type="entry name" value="WD_REPEATS_2"/>
    <property type="match status" value="2"/>
</dbReference>
<feature type="repeat" description="WD" evidence="4">
    <location>
        <begin position="373"/>
        <end position="414"/>
    </location>
</feature>
<dbReference type="AlphaFoldDB" id="A0AAE9WC40"/>
<gene>
    <name evidence="6" type="primary">mfr1</name>
    <name evidence="6" type="ORF">SOMG_02158</name>
</gene>
<keyword evidence="7" id="KW-1185">Reference proteome</keyword>
<dbReference type="SMART" id="SM00320">
    <property type="entry name" value="WD40"/>
    <property type="match status" value="6"/>
</dbReference>
<dbReference type="SUPFAM" id="SSF50978">
    <property type="entry name" value="WD40 repeat-like"/>
    <property type="match status" value="1"/>
</dbReference>
<comment type="similarity">
    <text evidence="1">Belongs to the WD repeat CDC20/Fizzy family.</text>
</comment>
<dbReference type="KEGG" id="som:SOMG_02158"/>
<feature type="repeat" description="WD" evidence="4">
    <location>
        <begin position="243"/>
        <end position="284"/>
    </location>
</feature>
<keyword evidence="3" id="KW-0677">Repeat</keyword>
<protein>
    <submittedName>
        <fullName evidence="6">Meiotic APC activator Mfr1</fullName>
    </submittedName>
</protein>
<dbReference type="PANTHER" id="PTHR19918:SF63">
    <property type="entry name" value="MEIOTIC FIZZY-RELATED PROTEIN 1"/>
    <property type="match status" value="1"/>
</dbReference>
<dbReference type="InterPro" id="IPR015943">
    <property type="entry name" value="WD40/YVTN_repeat-like_dom_sf"/>
</dbReference>
<accession>A0AAE9WC40</accession>
<evidence type="ECO:0000256" key="1">
    <source>
        <dbReference type="ARBA" id="ARBA00006445"/>
    </source>
</evidence>
<dbReference type="GO" id="GO:0031145">
    <property type="term" value="P:anaphase-promoting complex-dependent catabolic process"/>
    <property type="evidence" value="ECO:0007669"/>
    <property type="project" value="TreeGrafter"/>
</dbReference>
<dbReference type="GO" id="GO:1905786">
    <property type="term" value="P:positive regulation of anaphase-promoting complex-dependent catabolic process"/>
    <property type="evidence" value="ECO:0007669"/>
    <property type="project" value="TreeGrafter"/>
</dbReference>
<dbReference type="InterPro" id="IPR036322">
    <property type="entry name" value="WD40_repeat_dom_sf"/>
</dbReference>
<evidence type="ECO:0000256" key="3">
    <source>
        <dbReference type="ARBA" id="ARBA00022737"/>
    </source>
</evidence>
<proteinExistence type="inferred from homology"/>
<dbReference type="PANTHER" id="PTHR19918">
    <property type="entry name" value="CELL DIVISION CYCLE 20 CDC20 FIZZY -RELATED"/>
    <property type="match status" value="1"/>
</dbReference>
<dbReference type="GeneID" id="80875639"/>
<dbReference type="GO" id="GO:1990757">
    <property type="term" value="F:ubiquitin ligase activator activity"/>
    <property type="evidence" value="ECO:0007669"/>
    <property type="project" value="TreeGrafter"/>
</dbReference>
<evidence type="ECO:0000259" key="5">
    <source>
        <dbReference type="Pfam" id="PF24807"/>
    </source>
</evidence>
<evidence type="ECO:0000256" key="2">
    <source>
        <dbReference type="ARBA" id="ARBA00022574"/>
    </source>
</evidence>
<dbReference type="Pfam" id="PF24807">
    <property type="entry name" value="WD40_CDC20-Fz"/>
    <property type="match status" value="1"/>
</dbReference>
<reference evidence="6 7" key="1">
    <citation type="journal article" date="2023" name="G3 (Bethesda)">
        <title>A high-quality reference genome for the fission yeast Schizosaccharomyces osmophilus.</title>
        <authorList>
            <person name="Jia G.S."/>
            <person name="Zhang W.C."/>
            <person name="Liang Y."/>
            <person name="Liu X.H."/>
            <person name="Rhind N."/>
            <person name="Pidoux A."/>
            <person name="Brysch-Herzberg M."/>
            <person name="Du L.L."/>
        </authorList>
    </citation>
    <scope>NUCLEOTIDE SEQUENCE [LARGE SCALE GENOMIC DNA]</scope>
    <source>
        <strain evidence="6 7">CBS 15793</strain>
    </source>
</reference>
<dbReference type="EMBL" id="CP115611">
    <property type="protein sequence ID" value="WBW72492.1"/>
    <property type="molecule type" value="Genomic_DNA"/>
</dbReference>
<dbReference type="Gene3D" id="2.130.10.10">
    <property type="entry name" value="YVTN repeat-like/Quinoprotein amine dehydrogenase"/>
    <property type="match status" value="1"/>
</dbReference>
<dbReference type="PROSITE" id="PS50294">
    <property type="entry name" value="WD_REPEATS_REGION"/>
    <property type="match status" value="2"/>
</dbReference>
<evidence type="ECO:0000313" key="7">
    <source>
        <dbReference type="Proteomes" id="UP001212411"/>
    </source>
</evidence>
<dbReference type="GO" id="GO:0005680">
    <property type="term" value="C:anaphase-promoting complex"/>
    <property type="evidence" value="ECO:0007669"/>
    <property type="project" value="TreeGrafter"/>
</dbReference>
<sequence>MGDRFIPIRNVSNEFDISFESIRKTISEGTSLRRKSSGSVQRQFMELLSIELFGNKQVASRTFRYGGLKEKSERNFFDIPTRNSYSLSPISPQSQDLLLRPPKPKRIFPKAPYKVLDAPYLEDDFYLNLLNWGKSNILAVGLASSVYLWSANSGKVVKLHDFGEANNVTSVLWTGIGTNIAVGTDSGFIHIWDTECTKPIRSLRPHSKRVAALASNGHTLTSGGKDEMLAHHDLRKPECYLKIKGHDQEICGLQWESNLGQLASGGNDNKLVVWDYRSTRPLHTFLEHNAAVKAIGWSPHQRGILASGGGTVDRSLMIHNTLTGKLQNRLDTGSQVCNLAWSKTSNEIVTTHGYAKNQVSLWKYPSLSNVVNLTGHTNRVLHLSMSPDGQSIVTGAGDETLRFWKLFNRKPKQESSLIR</sequence>
<dbReference type="InterPro" id="IPR001680">
    <property type="entry name" value="WD40_rpt"/>
</dbReference>
<dbReference type="InterPro" id="IPR033010">
    <property type="entry name" value="Cdc20/Fizzy"/>
</dbReference>
<keyword evidence="2 4" id="KW-0853">WD repeat</keyword>
<dbReference type="Proteomes" id="UP001212411">
    <property type="component" value="Chromosome 1"/>
</dbReference>
<dbReference type="GO" id="GO:0010997">
    <property type="term" value="F:anaphase-promoting complex binding"/>
    <property type="evidence" value="ECO:0007669"/>
    <property type="project" value="InterPro"/>
</dbReference>
<dbReference type="InterPro" id="IPR056150">
    <property type="entry name" value="WD40_CDC20-Fz"/>
</dbReference>
<evidence type="ECO:0000256" key="4">
    <source>
        <dbReference type="PROSITE-ProRule" id="PRU00221"/>
    </source>
</evidence>
<dbReference type="RefSeq" id="XP_056036735.1">
    <property type="nucleotide sequence ID" value="XM_056180950.1"/>
</dbReference>
<feature type="domain" description="CDC20/Fizzy WD40" evidence="5">
    <location>
        <begin position="116"/>
        <end position="404"/>
    </location>
</feature>